<accession>A0A7W9ZH65</accession>
<keyword evidence="2" id="KW-0503">Monooxygenase</keyword>
<dbReference type="EMBL" id="JACIIX010000011">
    <property type="protein sequence ID" value="MBB6211402.1"/>
    <property type="molecule type" value="Genomic_DNA"/>
</dbReference>
<dbReference type="GO" id="GO:0005829">
    <property type="term" value="C:cytosol"/>
    <property type="evidence" value="ECO:0007669"/>
    <property type="project" value="TreeGrafter"/>
</dbReference>
<protein>
    <submittedName>
        <fullName evidence="2">Putative FMN-dependent luciferase-like monooxygenase</fullName>
    </submittedName>
</protein>
<dbReference type="NCBIfam" id="TIGR04027">
    <property type="entry name" value="LLM_KPN_01858"/>
    <property type="match status" value="1"/>
</dbReference>
<dbReference type="InterPro" id="IPR036661">
    <property type="entry name" value="Luciferase-like_sf"/>
</dbReference>
<dbReference type="Pfam" id="PF00296">
    <property type="entry name" value="Bac_luciferase"/>
    <property type="match status" value="1"/>
</dbReference>
<dbReference type="SUPFAM" id="SSF51679">
    <property type="entry name" value="Bacterial luciferase-like"/>
    <property type="match status" value="1"/>
</dbReference>
<name>A0A7W9ZH65_NOVIT</name>
<gene>
    <name evidence="2" type="ORF">FHS48_002841</name>
</gene>
<dbReference type="Proteomes" id="UP000544872">
    <property type="component" value="Unassembled WGS sequence"/>
</dbReference>
<dbReference type="InterPro" id="IPR011251">
    <property type="entry name" value="Luciferase-like_dom"/>
</dbReference>
<organism evidence="2 3">
    <name type="scientific">Novispirillum itersonii</name>
    <name type="common">Aquaspirillum itersonii</name>
    <dbReference type="NCBI Taxonomy" id="189"/>
    <lineage>
        <taxon>Bacteria</taxon>
        <taxon>Pseudomonadati</taxon>
        <taxon>Pseudomonadota</taxon>
        <taxon>Alphaproteobacteria</taxon>
        <taxon>Rhodospirillales</taxon>
        <taxon>Novispirillaceae</taxon>
        <taxon>Novispirillum</taxon>
    </lineage>
</organism>
<dbReference type="RefSeq" id="WP_221443525.1">
    <property type="nucleotide sequence ID" value="NZ_JACIIX010000011.1"/>
</dbReference>
<dbReference type="GO" id="GO:0016705">
    <property type="term" value="F:oxidoreductase activity, acting on paired donors, with incorporation or reduction of molecular oxygen"/>
    <property type="evidence" value="ECO:0007669"/>
    <property type="project" value="InterPro"/>
</dbReference>
<dbReference type="Gene3D" id="3.20.20.30">
    <property type="entry name" value="Luciferase-like domain"/>
    <property type="match status" value="1"/>
</dbReference>
<keyword evidence="2" id="KW-0560">Oxidoreductase</keyword>
<proteinExistence type="predicted"/>
<dbReference type="PANTHER" id="PTHR30137:SF15">
    <property type="entry name" value="BLL6902 PROTEIN"/>
    <property type="match status" value="1"/>
</dbReference>
<evidence type="ECO:0000259" key="1">
    <source>
        <dbReference type="Pfam" id="PF00296"/>
    </source>
</evidence>
<dbReference type="AlphaFoldDB" id="A0A7W9ZH65"/>
<feature type="domain" description="Luciferase-like" evidence="1">
    <location>
        <begin position="35"/>
        <end position="275"/>
    </location>
</feature>
<dbReference type="InterPro" id="IPR050766">
    <property type="entry name" value="Bact_Lucif_Oxidored"/>
</dbReference>
<reference evidence="2 3" key="1">
    <citation type="submission" date="2020-08" db="EMBL/GenBank/DDBJ databases">
        <title>Genomic Encyclopedia of Type Strains, Phase IV (KMG-IV): sequencing the most valuable type-strain genomes for metagenomic binning, comparative biology and taxonomic classification.</title>
        <authorList>
            <person name="Goeker M."/>
        </authorList>
    </citation>
    <scope>NUCLEOTIDE SEQUENCE [LARGE SCALE GENOMIC DNA]</scope>
    <source>
        <strain evidence="2 3">DSM 11590</strain>
    </source>
</reference>
<dbReference type="GO" id="GO:0004497">
    <property type="term" value="F:monooxygenase activity"/>
    <property type="evidence" value="ECO:0007669"/>
    <property type="project" value="UniProtKB-KW"/>
</dbReference>
<evidence type="ECO:0000313" key="2">
    <source>
        <dbReference type="EMBL" id="MBB6211402.1"/>
    </source>
</evidence>
<dbReference type="InterPro" id="IPR024003">
    <property type="entry name" value="Luciferase-like_KPN01858"/>
</dbReference>
<dbReference type="PANTHER" id="PTHR30137">
    <property type="entry name" value="LUCIFERASE-LIKE MONOOXYGENASE"/>
    <property type="match status" value="1"/>
</dbReference>
<comment type="caution">
    <text evidence="2">The sequence shown here is derived from an EMBL/GenBank/DDBJ whole genome shotgun (WGS) entry which is preliminary data.</text>
</comment>
<keyword evidence="3" id="KW-1185">Reference proteome</keyword>
<sequence>MTVSVPPSAHSPLSAPASDGGRKRLGFFTRLLDDAPAGERYRLAAEQIIHAERHGFDSAWVAQHHFHEAEGGLPSPFAFLSYVAARTSRIRLGTGVITLPMEDAVRVAEDAAVTDLLSDGRLELGLGTGGTPASFNAFGFTADQRGDVYARHLQTLLAAWRGEALGHAENRLYPAAPHLLQRLWQATFSVAGGERAGLAGDGLMLSRTQPRPQEDPTRALDVIQHPILDAYLAALPAGAAPRILASRSLFVADDPAEALRLAETGLRRVADGFARSGHILRGDTVQDLIDTLDVHVGTPDQVIESLSRDSVLPRATDLVFQVHSVDPPHPLILRSIELTATTVAPALGWVQASV</sequence>
<evidence type="ECO:0000313" key="3">
    <source>
        <dbReference type="Proteomes" id="UP000544872"/>
    </source>
</evidence>